<reference evidence="3" key="1">
    <citation type="submission" date="2019-12" db="EMBL/GenBank/DDBJ databases">
        <authorList>
            <person name="zhang j."/>
            <person name="sun C.M."/>
        </authorList>
    </citation>
    <scope>NUCLEOTIDE SEQUENCE</scope>
    <source>
        <strain evidence="3">NS-1</strain>
    </source>
</reference>
<dbReference type="GO" id="GO:0030288">
    <property type="term" value="C:outer membrane-bounded periplasmic space"/>
    <property type="evidence" value="ECO:0007669"/>
    <property type="project" value="TreeGrafter"/>
</dbReference>
<organism evidence="3 4">
    <name type="scientific">Iocasia fonsfrigidae</name>
    <dbReference type="NCBI Taxonomy" id="2682810"/>
    <lineage>
        <taxon>Bacteria</taxon>
        <taxon>Bacillati</taxon>
        <taxon>Bacillota</taxon>
        <taxon>Clostridia</taxon>
        <taxon>Halanaerobiales</taxon>
        <taxon>Halanaerobiaceae</taxon>
        <taxon>Iocasia</taxon>
    </lineage>
</organism>
<evidence type="ECO:0000313" key="3">
    <source>
        <dbReference type="EMBL" id="QTM00089.1"/>
    </source>
</evidence>
<dbReference type="GO" id="GO:0015888">
    <property type="term" value="P:thiamine transport"/>
    <property type="evidence" value="ECO:0007669"/>
    <property type="project" value="TreeGrafter"/>
</dbReference>
<dbReference type="EMBL" id="CP046640">
    <property type="protein sequence ID" value="QTM00089.1"/>
    <property type="molecule type" value="Genomic_DNA"/>
</dbReference>
<evidence type="ECO:0000313" key="4">
    <source>
        <dbReference type="Proteomes" id="UP000665020"/>
    </source>
</evidence>
<sequence>MKKFSVVMLLCLMIGLFNLTVLADSISVYTSLDEQLARVVFNEYTAETGVKIEWVRLSTGEAVSRMMAEKNNPQASIWVGGVGLGHIQAKDSGLTIPYVAENAQYVPDNFKDEDNYWMGIYAGPLCFVSNTQRLEELGLAAPTSWADLIKPEYEGYIQVANPGTSGTSYNVLATMVQLMGEEEGFEYMKKLDKNIVQYTRSGSKPGKNAAIGEVPIGIGYAHDQVKLKAQGYPLVITFPEEGGGYEVASISLIKNGKETELAKELYNWLLSKKAAEIYASFYVVPFRDVKLMDGAVPISEVNTIDQDDVWAGNNKERLVEKWNEEVYSQH</sequence>
<feature type="signal peptide" evidence="2">
    <location>
        <begin position="1"/>
        <end position="23"/>
    </location>
</feature>
<dbReference type="GO" id="GO:0030976">
    <property type="term" value="F:thiamine pyrophosphate binding"/>
    <property type="evidence" value="ECO:0007669"/>
    <property type="project" value="TreeGrafter"/>
</dbReference>
<keyword evidence="1 2" id="KW-0732">Signal</keyword>
<proteinExistence type="predicted"/>
<dbReference type="SUPFAM" id="SSF53850">
    <property type="entry name" value="Periplasmic binding protein-like II"/>
    <property type="match status" value="1"/>
</dbReference>
<dbReference type="GO" id="GO:0019808">
    <property type="term" value="F:polyamine binding"/>
    <property type="evidence" value="ECO:0007669"/>
    <property type="project" value="InterPro"/>
</dbReference>
<feature type="chain" id="PRO_5032291444" evidence="2">
    <location>
        <begin position="24"/>
        <end position="330"/>
    </location>
</feature>
<dbReference type="Proteomes" id="UP000665020">
    <property type="component" value="Chromosome"/>
</dbReference>
<keyword evidence="4" id="KW-1185">Reference proteome</keyword>
<dbReference type="InterPro" id="IPR001188">
    <property type="entry name" value="Sperm_putr-bd"/>
</dbReference>
<evidence type="ECO:0000256" key="1">
    <source>
        <dbReference type="ARBA" id="ARBA00022729"/>
    </source>
</evidence>
<evidence type="ECO:0000256" key="2">
    <source>
        <dbReference type="SAM" id="SignalP"/>
    </source>
</evidence>
<dbReference type="GO" id="GO:0015846">
    <property type="term" value="P:polyamine transport"/>
    <property type="evidence" value="ECO:0007669"/>
    <property type="project" value="InterPro"/>
</dbReference>
<dbReference type="PANTHER" id="PTHR30006">
    <property type="entry name" value="THIAMINE-BINDING PERIPLASMIC PROTEIN-RELATED"/>
    <property type="match status" value="1"/>
</dbReference>
<dbReference type="Pfam" id="PF13343">
    <property type="entry name" value="SBP_bac_6"/>
    <property type="match status" value="1"/>
</dbReference>
<dbReference type="AlphaFoldDB" id="A0A8A7KJP2"/>
<dbReference type="GO" id="GO:0030975">
    <property type="term" value="F:thiamine binding"/>
    <property type="evidence" value="ECO:0007669"/>
    <property type="project" value="TreeGrafter"/>
</dbReference>
<name>A0A8A7KJP2_9FIRM</name>
<dbReference type="RefSeq" id="WP_230869820.1">
    <property type="nucleotide sequence ID" value="NZ_CP046640.1"/>
</dbReference>
<protein>
    <submittedName>
        <fullName evidence="3">Extracellular solute-binding protein</fullName>
    </submittedName>
</protein>
<dbReference type="CDD" id="cd13544">
    <property type="entry name" value="PBP2_Fbp_like_1"/>
    <property type="match status" value="1"/>
</dbReference>
<dbReference type="PRINTS" id="PR00909">
    <property type="entry name" value="SPERMDNBNDNG"/>
</dbReference>
<dbReference type="Gene3D" id="3.40.190.10">
    <property type="entry name" value="Periplasmic binding protein-like II"/>
    <property type="match status" value="2"/>
</dbReference>
<dbReference type="InterPro" id="IPR026045">
    <property type="entry name" value="Ferric-bd"/>
</dbReference>
<gene>
    <name evidence="3" type="ORF">GM661_17060</name>
</gene>
<dbReference type="PIRSF" id="PIRSF002825">
    <property type="entry name" value="CfbpA"/>
    <property type="match status" value="1"/>
</dbReference>
<dbReference type="PANTHER" id="PTHR30006:SF2">
    <property type="entry name" value="ABC TRANSPORTER SUBSTRATE-BINDING PROTEIN"/>
    <property type="match status" value="1"/>
</dbReference>
<accession>A0A8A7KJP2</accession>
<dbReference type="KEGG" id="ifn:GM661_17060"/>